<proteinExistence type="predicted"/>
<protein>
    <recommendedName>
        <fullName evidence="1">SET domain-containing protein</fullName>
    </recommendedName>
</protein>
<dbReference type="InterPro" id="IPR046341">
    <property type="entry name" value="SET_dom_sf"/>
</dbReference>
<dbReference type="Gene3D" id="2.170.270.10">
    <property type="entry name" value="SET domain"/>
    <property type="match status" value="1"/>
</dbReference>
<comment type="caution">
    <text evidence="2">The sequence shown here is derived from an EMBL/GenBank/DDBJ whole genome shotgun (WGS) entry which is preliminary data.</text>
</comment>
<dbReference type="InterPro" id="IPR001214">
    <property type="entry name" value="SET_dom"/>
</dbReference>
<evidence type="ECO:0000259" key="1">
    <source>
        <dbReference type="PROSITE" id="PS50280"/>
    </source>
</evidence>
<dbReference type="EMBL" id="BAABDU010000001">
    <property type="protein sequence ID" value="GAA3754690.1"/>
    <property type="molecule type" value="Genomic_DNA"/>
</dbReference>
<dbReference type="SUPFAM" id="SSF82199">
    <property type="entry name" value="SET domain"/>
    <property type="match status" value="1"/>
</dbReference>
<organism evidence="2 3">
    <name type="scientific">Flavobacterium ginsengiterrae</name>
    <dbReference type="NCBI Taxonomy" id="871695"/>
    <lineage>
        <taxon>Bacteria</taxon>
        <taxon>Pseudomonadati</taxon>
        <taxon>Bacteroidota</taxon>
        <taxon>Flavobacteriia</taxon>
        <taxon>Flavobacteriales</taxon>
        <taxon>Flavobacteriaceae</taxon>
        <taxon>Flavobacterium</taxon>
    </lineage>
</organism>
<accession>A0ABP7G4H3</accession>
<sequence>MIHPDTEVRFISPEKGYGVVASKFIPKGTITWVQDDLDQIFKRDQISCMTPLIKQFLTKYSFRNKNGDYVLCWDNAKFVNHSFTPSCFSTSYDFEIAIRDIHPGEELTDDYGYLNVEEPFTCIDENVFRKTVYPDDLLRFHKEWDALLLEQSQEVLKKDQILLDFIPTKTWGEFMNAVYNPTQMRSILECYYEESSIHK</sequence>
<evidence type="ECO:0000313" key="2">
    <source>
        <dbReference type="EMBL" id="GAA3754690.1"/>
    </source>
</evidence>
<reference evidence="3" key="1">
    <citation type="journal article" date="2019" name="Int. J. Syst. Evol. Microbiol.">
        <title>The Global Catalogue of Microorganisms (GCM) 10K type strain sequencing project: providing services to taxonomists for standard genome sequencing and annotation.</title>
        <authorList>
            <consortium name="The Broad Institute Genomics Platform"/>
            <consortium name="The Broad Institute Genome Sequencing Center for Infectious Disease"/>
            <person name="Wu L."/>
            <person name="Ma J."/>
        </authorList>
    </citation>
    <scope>NUCLEOTIDE SEQUENCE [LARGE SCALE GENOMIC DNA]</scope>
    <source>
        <strain evidence="3">JCM 17337</strain>
    </source>
</reference>
<keyword evidence="3" id="KW-1185">Reference proteome</keyword>
<dbReference type="RefSeq" id="WP_345138657.1">
    <property type="nucleotide sequence ID" value="NZ_BAABDU010000001.1"/>
</dbReference>
<dbReference type="CDD" id="cd08161">
    <property type="entry name" value="SET"/>
    <property type="match status" value="1"/>
</dbReference>
<dbReference type="PROSITE" id="PS50280">
    <property type="entry name" value="SET"/>
    <property type="match status" value="1"/>
</dbReference>
<gene>
    <name evidence="2" type="ORF">GCM10022423_00550</name>
</gene>
<dbReference type="Pfam" id="PF00856">
    <property type="entry name" value="SET"/>
    <property type="match status" value="1"/>
</dbReference>
<name>A0ABP7G4H3_9FLAO</name>
<evidence type="ECO:0000313" key="3">
    <source>
        <dbReference type="Proteomes" id="UP001500748"/>
    </source>
</evidence>
<feature type="domain" description="SET" evidence="1">
    <location>
        <begin position="4"/>
        <end position="112"/>
    </location>
</feature>
<dbReference type="Proteomes" id="UP001500748">
    <property type="component" value="Unassembled WGS sequence"/>
</dbReference>